<protein>
    <recommendedName>
        <fullName evidence="2">2-amino-4-hydroxy-6-hydroxymethyldihydropteridine diphosphokinase</fullName>
        <ecNumber evidence="2">2.7.6.3</ecNumber>
    </recommendedName>
</protein>
<dbReference type="PANTHER" id="PTHR43071">
    <property type="entry name" value="2-AMINO-4-HYDROXY-6-HYDROXYMETHYLDIHYDROPTERIDINE PYROPHOSPHOKINASE"/>
    <property type="match status" value="1"/>
</dbReference>
<dbReference type="Gene3D" id="3.30.70.560">
    <property type="entry name" value="7,8-Dihydro-6-hydroxymethylpterin-pyrophosphokinase HPPK"/>
    <property type="match status" value="1"/>
</dbReference>
<organism evidence="10 12">
    <name type="scientific">Mesotoga infera</name>
    <dbReference type="NCBI Taxonomy" id="1236046"/>
    <lineage>
        <taxon>Bacteria</taxon>
        <taxon>Thermotogati</taxon>
        <taxon>Thermotogota</taxon>
        <taxon>Thermotogae</taxon>
        <taxon>Kosmotogales</taxon>
        <taxon>Kosmotogaceae</taxon>
        <taxon>Mesotoga</taxon>
    </lineage>
</organism>
<keyword evidence="7" id="KW-0289">Folate biosynthesis</keyword>
<keyword evidence="3" id="KW-0808">Transferase</keyword>
<evidence type="ECO:0000313" key="9">
    <source>
        <dbReference type="EMBL" id="HCO70057.1"/>
    </source>
</evidence>
<evidence type="ECO:0000256" key="4">
    <source>
        <dbReference type="ARBA" id="ARBA00022741"/>
    </source>
</evidence>
<dbReference type="EMBL" id="DQBS01000133">
    <property type="protein sequence ID" value="HCO70057.1"/>
    <property type="molecule type" value="Genomic_DNA"/>
</dbReference>
<dbReference type="AlphaFoldDB" id="A0A101H1Y4"/>
<evidence type="ECO:0000256" key="1">
    <source>
        <dbReference type="ARBA" id="ARBA00005051"/>
    </source>
</evidence>
<evidence type="ECO:0000313" key="12">
    <source>
        <dbReference type="Proteomes" id="UP000054260"/>
    </source>
</evidence>
<dbReference type="Proteomes" id="UP000264215">
    <property type="component" value="Unassembled WGS sequence"/>
</dbReference>
<comment type="pathway">
    <text evidence="1">Cofactor biosynthesis; tetrahydrofolate biosynthesis; 2-amino-4-hydroxy-6-hydroxymethyl-7,8-dihydropteridine diphosphate from 7,8-dihydroneopterin triphosphate: step 4/4.</text>
</comment>
<dbReference type="PROSITE" id="PS00794">
    <property type="entry name" value="HPPK"/>
    <property type="match status" value="1"/>
</dbReference>
<dbReference type="Proteomes" id="UP000054260">
    <property type="component" value="Unassembled WGS sequence"/>
</dbReference>
<dbReference type="PANTHER" id="PTHR43071:SF1">
    <property type="entry name" value="2-AMINO-4-HYDROXY-6-HYDROXYMETHYLDIHYDROPTERIDINE PYROPHOSPHOKINASE"/>
    <property type="match status" value="1"/>
</dbReference>
<dbReference type="Proteomes" id="UP000055014">
    <property type="component" value="Unassembled WGS sequence"/>
</dbReference>
<dbReference type="EMBL" id="LGGW01000007">
    <property type="protein sequence ID" value="KUK91193.1"/>
    <property type="molecule type" value="Genomic_DNA"/>
</dbReference>
<dbReference type="CDD" id="cd00483">
    <property type="entry name" value="HPPK"/>
    <property type="match status" value="1"/>
</dbReference>
<dbReference type="Pfam" id="PF01288">
    <property type="entry name" value="HPPK"/>
    <property type="match status" value="1"/>
</dbReference>
<evidence type="ECO:0000256" key="5">
    <source>
        <dbReference type="ARBA" id="ARBA00022777"/>
    </source>
</evidence>
<comment type="caution">
    <text evidence="10">The sequence shown here is derived from an EMBL/GenBank/DDBJ whole genome shotgun (WGS) entry which is preliminary data.</text>
</comment>
<dbReference type="EMBL" id="LGGH01000010">
    <property type="protein sequence ID" value="KUK68488.1"/>
    <property type="molecule type" value="Genomic_DNA"/>
</dbReference>
<gene>
    <name evidence="9" type="primary">folK</name>
    <name evidence="9" type="ORF">DIT26_05680</name>
    <name evidence="10" type="ORF">XD86_0145</name>
    <name evidence="11" type="ORF">XE02_0155</name>
</gene>
<name>A0A101H1Y4_9BACT</name>
<evidence type="ECO:0000256" key="6">
    <source>
        <dbReference type="ARBA" id="ARBA00022840"/>
    </source>
</evidence>
<dbReference type="GO" id="GO:0005524">
    <property type="term" value="F:ATP binding"/>
    <property type="evidence" value="ECO:0007669"/>
    <property type="project" value="UniProtKB-KW"/>
</dbReference>
<evidence type="ECO:0000256" key="7">
    <source>
        <dbReference type="ARBA" id="ARBA00022909"/>
    </source>
</evidence>
<dbReference type="PATRIC" id="fig|1236046.5.peg.929"/>
<dbReference type="EC" id="2.7.6.3" evidence="2"/>
<dbReference type="GO" id="GO:0003848">
    <property type="term" value="F:2-amino-4-hydroxy-6-hydroxymethyldihydropteridine diphosphokinase activity"/>
    <property type="evidence" value="ECO:0007669"/>
    <property type="project" value="UniProtKB-EC"/>
</dbReference>
<dbReference type="GO" id="GO:0046654">
    <property type="term" value="P:tetrahydrofolate biosynthetic process"/>
    <property type="evidence" value="ECO:0007669"/>
    <property type="project" value="UniProtKB-UniPathway"/>
</dbReference>
<reference evidence="12 13" key="2">
    <citation type="journal article" date="2015" name="MBio">
        <title>Genome-Resolved Metagenomic Analysis Reveals Roles for Candidate Phyla and Other Microbial Community Members in Biogeochemical Transformations in Oil Reservoirs.</title>
        <authorList>
            <person name="Hu P."/>
            <person name="Tom L."/>
            <person name="Singh A."/>
            <person name="Thomas B.C."/>
            <person name="Baker B.J."/>
            <person name="Piceno Y.M."/>
            <person name="Andersen G.L."/>
            <person name="Banfield J.F."/>
        </authorList>
    </citation>
    <scope>NUCLEOTIDE SEQUENCE [LARGE SCALE GENOMIC DNA]</scope>
</reference>
<evidence type="ECO:0000313" key="11">
    <source>
        <dbReference type="EMBL" id="KUK91193.1"/>
    </source>
</evidence>
<keyword evidence="5 10" id="KW-0418">Kinase</keyword>
<sequence length="176" mass="20737">MESDLFLAFGSNIGDRLRYIIEAFKRLTEMELFPSEVSSLYYTKPYGNTEQEEFLNCVGKFRHTGDPEILLREIKTVEKSVGRVERFRWGPREIDIDIILFGETVLTTKELTIPHNDIIKRKFVLVPLLEIESEIRDPRNGVLFSNHLERLGQENWPKIYMKANSFRTLIEREVKK</sequence>
<accession>A0A101H1Y4</accession>
<feature type="domain" description="7,8-dihydro-6-hydroxymethylpterin-pyrophosphokinase" evidence="8">
    <location>
        <begin position="88"/>
        <end position="99"/>
    </location>
</feature>
<evidence type="ECO:0000313" key="13">
    <source>
        <dbReference type="Proteomes" id="UP000055014"/>
    </source>
</evidence>
<proteinExistence type="predicted"/>
<evidence type="ECO:0000256" key="2">
    <source>
        <dbReference type="ARBA" id="ARBA00013253"/>
    </source>
</evidence>
<reference evidence="10" key="1">
    <citation type="journal article" date="2015" name="MBio">
        <title>Genome-resolved metagenomic analysis reveals roles for candidate phyla and other microbial community members in biogeochemical transformations in oil reservoirs.</title>
        <authorList>
            <person name="Hu P."/>
            <person name="Tom L."/>
            <person name="Singh A."/>
            <person name="Thomas B.C."/>
            <person name="Baker B.J."/>
            <person name="Piceno Y.M."/>
            <person name="Andersen G.L."/>
            <person name="Banfield J.F."/>
        </authorList>
    </citation>
    <scope>NUCLEOTIDE SEQUENCE [LARGE SCALE GENOMIC DNA]</scope>
    <source>
        <strain evidence="10">46_47</strain>
        <strain evidence="11">46_70</strain>
    </source>
</reference>
<dbReference type="SUPFAM" id="SSF55083">
    <property type="entry name" value="6-hydroxymethyl-7,8-dihydropterin pyrophosphokinase, HPPK"/>
    <property type="match status" value="1"/>
</dbReference>
<evidence type="ECO:0000259" key="8">
    <source>
        <dbReference type="PROSITE" id="PS00794"/>
    </source>
</evidence>
<dbReference type="UniPathway" id="UPA00077">
    <property type="reaction ID" value="UER00155"/>
</dbReference>
<reference evidence="9 14" key="3">
    <citation type="journal article" date="2018" name="Nat. Biotechnol.">
        <title>A standardized bacterial taxonomy based on genome phylogeny substantially revises the tree of life.</title>
        <authorList>
            <person name="Parks D.H."/>
            <person name="Chuvochina M."/>
            <person name="Waite D.W."/>
            <person name="Rinke C."/>
            <person name="Skarshewski A."/>
            <person name="Chaumeil P.A."/>
            <person name="Hugenholtz P."/>
        </authorList>
    </citation>
    <scope>NUCLEOTIDE SEQUENCE [LARGE SCALE GENOMIC DNA]</scope>
    <source>
        <strain evidence="9">UBA9905</strain>
    </source>
</reference>
<dbReference type="NCBIfam" id="TIGR01498">
    <property type="entry name" value="folK"/>
    <property type="match status" value="1"/>
</dbReference>
<keyword evidence="4" id="KW-0547">Nucleotide-binding</keyword>
<dbReference type="GO" id="GO:0046656">
    <property type="term" value="P:folic acid biosynthetic process"/>
    <property type="evidence" value="ECO:0007669"/>
    <property type="project" value="UniProtKB-KW"/>
</dbReference>
<evidence type="ECO:0000313" key="14">
    <source>
        <dbReference type="Proteomes" id="UP000264215"/>
    </source>
</evidence>
<evidence type="ECO:0000313" key="10">
    <source>
        <dbReference type="EMBL" id="KUK68488.1"/>
    </source>
</evidence>
<keyword evidence="6" id="KW-0067">ATP-binding</keyword>
<dbReference type="InterPro" id="IPR035907">
    <property type="entry name" value="Hppk_sf"/>
</dbReference>
<evidence type="ECO:0000256" key="3">
    <source>
        <dbReference type="ARBA" id="ARBA00022679"/>
    </source>
</evidence>
<dbReference type="InterPro" id="IPR000550">
    <property type="entry name" value="Hppk"/>
</dbReference>
<dbReference type="GO" id="GO:0016301">
    <property type="term" value="F:kinase activity"/>
    <property type="evidence" value="ECO:0007669"/>
    <property type="project" value="UniProtKB-KW"/>
</dbReference>